<evidence type="ECO:0000256" key="1">
    <source>
        <dbReference type="SAM" id="MobiDB-lite"/>
    </source>
</evidence>
<protein>
    <submittedName>
        <fullName evidence="2">Uncharacterized protein</fullName>
    </submittedName>
</protein>
<dbReference type="HOGENOM" id="CLU_475692_0_0_1"/>
<organism evidence="2 3">
    <name type="scientific">Galerina marginata (strain CBS 339.88)</name>
    <dbReference type="NCBI Taxonomy" id="685588"/>
    <lineage>
        <taxon>Eukaryota</taxon>
        <taxon>Fungi</taxon>
        <taxon>Dikarya</taxon>
        <taxon>Basidiomycota</taxon>
        <taxon>Agaricomycotina</taxon>
        <taxon>Agaricomycetes</taxon>
        <taxon>Agaricomycetidae</taxon>
        <taxon>Agaricales</taxon>
        <taxon>Agaricineae</taxon>
        <taxon>Strophariaceae</taxon>
        <taxon>Galerina</taxon>
    </lineage>
</organism>
<feature type="region of interest" description="Disordered" evidence="1">
    <location>
        <begin position="524"/>
        <end position="543"/>
    </location>
</feature>
<feature type="region of interest" description="Disordered" evidence="1">
    <location>
        <begin position="38"/>
        <end position="60"/>
    </location>
</feature>
<evidence type="ECO:0000313" key="2">
    <source>
        <dbReference type="EMBL" id="KDR65894.1"/>
    </source>
</evidence>
<evidence type="ECO:0000313" key="3">
    <source>
        <dbReference type="Proteomes" id="UP000027222"/>
    </source>
</evidence>
<proteinExistence type="predicted"/>
<feature type="compositionally biased region" description="Basic and acidic residues" evidence="1">
    <location>
        <begin position="360"/>
        <end position="370"/>
    </location>
</feature>
<accession>A0A067SDS5</accession>
<dbReference type="Proteomes" id="UP000027222">
    <property type="component" value="Unassembled WGS sequence"/>
</dbReference>
<sequence length="573" mass="62361">MGWVGGLNRRRGGHSVLQSVTWNERQWVGLESGCHRGMNRRRGSRSTRVSSTWRKRGAGSGLETGRRCGAWVSLTWHEVGGGLETGQGWWHERASRESQRPRFVDVERGRVVGSKRADWWDEGVLRVSWHKRWWVGLEAGQVGETNGRCGHPQRPGFGGVARRAGWARNGASSRHKQAPRESQRSGVVDVAREVVDGGSKRASSTWRERWRMAGVVDVAREVVDGGWRVSSTWREKWWMAGVVDVARGVVDGARNGRRRGWSGRCGMGQEVAKKGGGTYRQPQGGSGGQNPLKARALGAVALTGGVSGVPMRKGGGFDAVLAKRGPWTGCWGRFPVGQGGPPGFRWRGAKGGWARNGASSRHEQAPRESQRSGVVDVAREVVDGGSKRASSTWREWWRMAGVADVAREVVDGGWWALLTWREKWWMAGVVDVAREVVDGARNGRRPLTGGVSGVPMRKGGGFDAVLAKRGPCTGCWGRFPVGQGGRTHYAVEALWNRTSFVTETGSLYDVGVVRGEPAVVGGKRKGGKKLKLRGGLAGRDSQKRHVTICTTPQSSPGGLNKMHNPNNGACVHH</sequence>
<gene>
    <name evidence="2" type="ORF">GALMADRAFT_217289</name>
</gene>
<feature type="region of interest" description="Disordered" evidence="1">
    <location>
        <begin position="264"/>
        <end position="291"/>
    </location>
</feature>
<feature type="region of interest" description="Disordered" evidence="1">
    <location>
        <begin position="352"/>
        <end position="374"/>
    </location>
</feature>
<dbReference type="EMBL" id="KL142430">
    <property type="protein sequence ID" value="KDR65894.1"/>
    <property type="molecule type" value="Genomic_DNA"/>
</dbReference>
<feature type="compositionally biased region" description="Polar residues" evidence="1">
    <location>
        <begin position="550"/>
        <end position="567"/>
    </location>
</feature>
<name>A0A067SDS5_GALM3</name>
<feature type="region of interest" description="Disordered" evidence="1">
    <location>
        <begin position="166"/>
        <end position="186"/>
    </location>
</feature>
<dbReference type="AlphaFoldDB" id="A0A067SDS5"/>
<keyword evidence="3" id="KW-1185">Reference proteome</keyword>
<feature type="compositionally biased region" description="Gly residues" evidence="1">
    <location>
        <begin position="274"/>
        <end position="288"/>
    </location>
</feature>
<feature type="region of interest" description="Disordered" evidence="1">
    <location>
        <begin position="550"/>
        <end position="573"/>
    </location>
</feature>
<reference evidence="3" key="1">
    <citation type="journal article" date="2014" name="Proc. Natl. Acad. Sci. U.S.A.">
        <title>Extensive sampling of basidiomycete genomes demonstrates inadequacy of the white-rot/brown-rot paradigm for wood decay fungi.</title>
        <authorList>
            <person name="Riley R."/>
            <person name="Salamov A.A."/>
            <person name="Brown D.W."/>
            <person name="Nagy L.G."/>
            <person name="Floudas D."/>
            <person name="Held B.W."/>
            <person name="Levasseur A."/>
            <person name="Lombard V."/>
            <person name="Morin E."/>
            <person name="Otillar R."/>
            <person name="Lindquist E.A."/>
            <person name="Sun H."/>
            <person name="LaButti K.M."/>
            <person name="Schmutz J."/>
            <person name="Jabbour D."/>
            <person name="Luo H."/>
            <person name="Baker S.E."/>
            <person name="Pisabarro A.G."/>
            <person name="Walton J.D."/>
            <person name="Blanchette R.A."/>
            <person name="Henrissat B."/>
            <person name="Martin F."/>
            <person name="Cullen D."/>
            <person name="Hibbett D.S."/>
            <person name="Grigoriev I.V."/>
        </authorList>
    </citation>
    <scope>NUCLEOTIDE SEQUENCE [LARGE SCALE GENOMIC DNA]</scope>
    <source>
        <strain evidence="3">CBS 339.88</strain>
    </source>
</reference>